<name>A0A8J6IUV6_9ALTE</name>
<dbReference type="Gene3D" id="3.40.190.10">
    <property type="entry name" value="Periplasmic binding protein-like II"/>
    <property type="match status" value="1"/>
</dbReference>
<keyword evidence="2" id="KW-1185">Reference proteome</keyword>
<gene>
    <name evidence="1" type="ORF">H8B19_08490</name>
</gene>
<protein>
    <submittedName>
        <fullName evidence="1">Diguanylate cyclase</fullName>
    </submittedName>
</protein>
<comment type="caution">
    <text evidence="1">The sequence shown here is derived from an EMBL/GenBank/DDBJ whole genome shotgun (WGS) entry which is preliminary data.</text>
</comment>
<dbReference type="EMBL" id="JACNEP010000005">
    <property type="protein sequence ID" value="MBC3765913.1"/>
    <property type="molecule type" value="Genomic_DNA"/>
</dbReference>
<dbReference type="RefSeq" id="WP_186506368.1">
    <property type="nucleotide sequence ID" value="NZ_JACNEP010000005.1"/>
</dbReference>
<evidence type="ECO:0000313" key="2">
    <source>
        <dbReference type="Proteomes" id="UP000601768"/>
    </source>
</evidence>
<reference evidence="1" key="1">
    <citation type="journal article" date="2018" name="Int. J. Syst. Evol. Microbiol.">
        <title>Neptunicella marina gen. nov., sp. nov., isolated from surface seawater.</title>
        <authorList>
            <person name="Liu X."/>
            <person name="Lai Q."/>
            <person name="Du Y."/>
            <person name="Zhang X."/>
            <person name="Liu Z."/>
            <person name="Sun F."/>
            <person name="Shao Z."/>
        </authorList>
    </citation>
    <scope>NUCLEOTIDE SEQUENCE</scope>
    <source>
        <strain evidence="1">S27-2</strain>
    </source>
</reference>
<dbReference type="AlphaFoldDB" id="A0A8J6IUV6"/>
<reference evidence="1" key="2">
    <citation type="submission" date="2020-08" db="EMBL/GenBank/DDBJ databases">
        <authorList>
            <person name="Lai Q."/>
        </authorList>
    </citation>
    <scope>NUCLEOTIDE SEQUENCE</scope>
    <source>
        <strain evidence="1">S27-2</strain>
    </source>
</reference>
<accession>A0A8J6IUV6</accession>
<dbReference type="SUPFAM" id="SSF53850">
    <property type="entry name" value="Periplasmic binding protein-like II"/>
    <property type="match status" value="1"/>
</dbReference>
<organism evidence="1 2">
    <name type="scientific">Neptunicella marina</name>
    <dbReference type="NCBI Taxonomy" id="2125989"/>
    <lineage>
        <taxon>Bacteria</taxon>
        <taxon>Pseudomonadati</taxon>
        <taxon>Pseudomonadota</taxon>
        <taxon>Gammaproteobacteria</taxon>
        <taxon>Alteromonadales</taxon>
        <taxon>Alteromonadaceae</taxon>
        <taxon>Neptunicella</taxon>
    </lineage>
</organism>
<sequence length="288" mass="33230">MYKSIIWLVLGWFGYLPCGSAQVTPDVIRYPFNHQSSFYQHQDRYYSALLQLALENADSKLSLQPVSIPTMPQGRSVTLLKSGVYDVHWMVSNIQRESALLPIRIPLYKGLIGWRMLLINQSKQRAFTADMPLKKLQTLIAGQGVDWPDTDILKHNGFRVETSATTQSLQNMLSLNRVDYFPRSVIEIWQERDELATSNVDIQADLVLQYPMAVYFFVNKDNRDLHDILYQGLKIAVENGEFEQLFQQFFADVLQQADLPNKRIIKLENPQLSAATPLHNKSLWYHPN</sequence>
<evidence type="ECO:0000313" key="1">
    <source>
        <dbReference type="EMBL" id="MBC3765913.1"/>
    </source>
</evidence>
<proteinExistence type="predicted"/>
<dbReference type="Proteomes" id="UP000601768">
    <property type="component" value="Unassembled WGS sequence"/>
</dbReference>